<proteinExistence type="predicted"/>
<dbReference type="EMBL" id="KN833800">
    <property type="protein sequence ID" value="KIK18665.1"/>
    <property type="molecule type" value="Genomic_DNA"/>
</dbReference>
<keyword evidence="4" id="KW-1185">Reference proteome</keyword>
<organism evidence="3 4">
    <name type="scientific">Pisolithus microcarpus 441</name>
    <dbReference type="NCBI Taxonomy" id="765257"/>
    <lineage>
        <taxon>Eukaryota</taxon>
        <taxon>Fungi</taxon>
        <taxon>Dikarya</taxon>
        <taxon>Basidiomycota</taxon>
        <taxon>Agaricomycotina</taxon>
        <taxon>Agaricomycetes</taxon>
        <taxon>Agaricomycetidae</taxon>
        <taxon>Boletales</taxon>
        <taxon>Sclerodermatineae</taxon>
        <taxon>Pisolithaceae</taxon>
        <taxon>Pisolithus</taxon>
    </lineage>
</organism>
<feature type="compositionally biased region" description="Low complexity" evidence="1">
    <location>
        <begin position="278"/>
        <end position="291"/>
    </location>
</feature>
<dbReference type="OrthoDB" id="2593073at2759"/>
<dbReference type="STRING" id="765257.A0A0C9Y1S1"/>
<reference evidence="4" key="2">
    <citation type="submission" date="2015-01" db="EMBL/GenBank/DDBJ databases">
        <title>Evolutionary Origins and Diversification of the Mycorrhizal Mutualists.</title>
        <authorList>
            <consortium name="DOE Joint Genome Institute"/>
            <consortium name="Mycorrhizal Genomics Consortium"/>
            <person name="Kohler A."/>
            <person name="Kuo A."/>
            <person name="Nagy L.G."/>
            <person name="Floudas D."/>
            <person name="Copeland A."/>
            <person name="Barry K.W."/>
            <person name="Cichocki N."/>
            <person name="Veneault-Fourrey C."/>
            <person name="LaButti K."/>
            <person name="Lindquist E.A."/>
            <person name="Lipzen A."/>
            <person name="Lundell T."/>
            <person name="Morin E."/>
            <person name="Murat C."/>
            <person name="Riley R."/>
            <person name="Ohm R."/>
            <person name="Sun H."/>
            <person name="Tunlid A."/>
            <person name="Henrissat B."/>
            <person name="Grigoriev I.V."/>
            <person name="Hibbett D.S."/>
            <person name="Martin F."/>
        </authorList>
    </citation>
    <scope>NUCLEOTIDE SEQUENCE [LARGE SCALE GENOMIC DNA]</scope>
    <source>
        <strain evidence="4">441</strain>
    </source>
</reference>
<dbReference type="EMBL" id="KN833863">
    <property type="protein sequence ID" value="KIK16245.1"/>
    <property type="molecule type" value="Genomic_DNA"/>
</dbReference>
<feature type="compositionally biased region" description="Polar residues" evidence="1">
    <location>
        <begin position="218"/>
        <end position="234"/>
    </location>
</feature>
<dbReference type="SUPFAM" id="SSF111430">
    <property type="entry name" value="YAP1 redox domain"/>
    <property type="match status" value="1"/>
</dbReference>
<dbReference type="HOGENOM" id="CLU_586756_0_0_1"/>
<evidence type="ECO:0000313" key="2">
    <source>
        <dbReference type="EMBL" id="KIK16245.1"/>
    </source>
</evidence>
<gene>
    <name evidence="3" type="ORF">PISMIDRAFT_180006</name>
    <name evidence="2" type="ORF">PISMIDRAFT_269818</name>
</gene>
<dbReference type="AlphaFoldDB" id="A0A0C9Y1S1"/>
<feature type="compositionally biased region" description="Low complexity" evidence="1">
    <location>
        <begin position="10"/>
        <end position="30"/>
    </location>
</feature>
<evidence type="ECO:0000313" key="4">
    <source>
        <dbReference type="Proteomes" id="UP000054018"/>
    </source>
</evidence>
<dbReference type="InterPro" id="IPR023167">
    <property type="entry name" value="Yap1_redox_dom_sf"/>
</dbReference>
<protein>
    <submittedName>
        <fullName evidence="3">Unplaced genomic scaffold scaffold_116, whole genome shotgun sequence</fullName>
    </submittedName>
</protein>
<reference evidence="3" key="3">
    <citation type="submission" date="2015-02" db="EMBL/GenBank/DDBJ databases">
        <title>Evolutionary Origins and Diversification of the Mycorrhizal Mutualists.</title>
        <authorList>
            <consortium name="DOE Joint Genome Institute"/>
            <consortium name="Mycorrhizal Genomics Consortium"/>
            <person name="Kohler A."/>
            <person name="Kuo A."/>
            <person name="Nagy L.G."/>
            <person name="Floudas D."/>
            <person name="Copeland A."/>
            <person name="Barry K.W."/>
            <person name="Cichocki N."/>
            <person name="Veneault-Fourrey C."/>
            <person name="LaButti K."/>
            <person name="Lindquist E.A."/>
            <person name="Lipzen A."/>
            <person name="Lundell T."/>
            <person name="Morin E."/>
            <person name="Murat C."/>
            <person name="Riley R."/>
            <person name="Ohm R."/>
            <person name="Sun H."/>
            <person name="Tunlid A."/>
            <person name="Henrissat B."/>
            <person name="Grigoriev I.V."/>
            <person name="Hibbett D.S."/>
            <person name="Martin F."/>
        </authorList>
    </citation>
    <scope>NUCLEOTIDE SEQUENCE</scope>
    <source>
        <strain evidence="3 4">441</strain>
    </source>
</reference>
<accession>A0A0C9Y1S1</accession>
<evidence type="ECO:0000313" key="3">
    <source>
        <dbReference type="EMBL" id="KIK18665.1"/>
    </source>
</evidence>
<dbReference type="Proteomes" id="UP000054018">
    <property type="component" value="Unassembled WGS sequence"/>
</dbReference>
<dbReference type="Gene3D" id="1.10.238.100">
    <property type="entry name" value="YAP1 redox domain. Chain B"/>
    <property type="match status" value="1"/>
</dbReference>
<reference evidence="3 4" key="1">
    <citation type="submission" date="2014-04" db="EMBL/GenBank/DDBJ databases">
        <authorList>
            <consortium name="DOE Joint Genome Institute"/>
            <person name="Kuo A."/>
            <person name="Kohler A."/>
            <person name="Costa M.D."/>
            <person name="Nagy L.G."/>
            <person name="Floudas D."/>
            <person name="Copeland A."/>
            <person name="Barry K.W."/>
            <person name="Cichocki N."/>
            <person name="Veneault-Fourrey C."/>
            <person name="LaButti K."/>
            <person name="Lindquist E.A."/>
            <person name="Lipzen A."/>
            <person name="Lundell T."/>
            <person name="Morin E."/>
            <person name="Murat C."/>
            <person name="Sun H."/>
            <person name="Tunlid A."/>
            <person name="Henrissat B."/>
            <person name="Grigoriev I.V."/>
            <person name="Hibbett D.S."/>
            <person name="Martin F."/>
            <person name="Nordberg H.P."/>
            <person name="Cantor M.N."/>
            <person name="Hua S.X."/>
        </authorList>
    </citation>
    <scope>NUCLEOTIDE SEQUENCE [LARGE SCALE GENOMIC DNA]</scope>
    <source>
        <strain evidence="3 4">441</strain>
    </source>
</reference>
<sequence length="466" mass="48856">MPKSAPPSAPISQAPSTAPNSNMHHPSSSPFNFFGAPSQSPVSSLGGEIDWGALTTFDPGMLSMLDEPPVGDVSMQQQSQDFSSAPFGQYTLPSPNQYRTIANNPWLMTFADTPETPSTTVTTSPVSMTGTNGINAFDAFGFGRFGPSSSSNQTWASSTGQTPAQTNFNQQFVPSNHGLDELFSGGVFANGLPPGNGSGQNSGGPMEFGTSFMETALPPSSISPVSHANGNVNATRIGANANTSSKPPVSPPPSTSSESSPDLQRSNSSPSLQNKTASSSPLTSMSGSGHSADGGSVAGNESSGFLKKRITREDVAKHIAACGESPFTSPSTGCATIGLTPESDSGSGHSVLRKASDFTQGHIISCQGSRIPRTEESPDNIEVLQAWRSITSSPCFKDADVNQLCAEFSKKARCDGTKVVLEPEGVRHIIEKFKTKGQQCVPNPHTRVQQDQQHLQHPQVQLQGQL</sequence>
<evidence type="ECO:0000256" key="1">
    <source>
        <dbReference type="SAM" id="MobiDB-lite"/>
    </source>
</evidence>
<feature type="region of interest" description="Disordered" evidence="1">
    <location>
        <begin position="1"/>
        <end position="43"/>
    </location>
</feature>
<feature type="compositionally biased region" description="Polar residues" evidence="1">
    <location>
        <begin position="262"/>
        <end position="277"/>
    </location>
</feature>
<feature type="region of interest" description="Disordered" evidence="1">
    <location>
        <begin position="333"/>
        <end position="352"/>
    </location>
</feature>
<feature type="region of interest" description="Disordered" evidence="1">
    <location>
        <begin position="187"/>
        <end position="300"/>
    </location>
</feature>
<name>A0A0C9Y1S1_9AGAM</name>